<evidence type="ECO:0008006" key="4">
    <source>
        <dbReference type="Google" id="ProtNLM"/>
    </source>
</evidence>
<feature type="region of interest" description="Disordered" evidence="1">
    <location>
        <begin position="212"/>
        <end position="252"/>
    </location>
</feature>
<sequence length="264" mass="28282">MLFRNMFLKYYAAAGEGGDAGTSGGAPSGGDPEITPEIQQLIDQRINSAVTGLKAKNDQLLGTIKQQKENLARFDGIDPEVVKTILQRFSDDEEAKLIAEGKIDDVLNKRTERLRADVDKQIKAANERAEKAEAFTKKFSDRVLGDAIRSAALKAGALPGAADDIILRARGTFTLNDDGEAVAVDGEGNPVLGKDGKTPLTPLEWAESLKESAPHLFPQAEGTGAGGHRSGAGGALKRSSMTSQQKADYIRKHGQQAFLRLPKE</sequence>
<comment type="caution">
    <text evidence="2">The sequence shown here is derived from an EMBL/GenBank/DDBJ whole genome shotgun (WGS) entry which is preliminary data.</text>
</comment>
<dbReference type="EMBL" id="VWVM01000036">
    <property type="protein sequence ID" value="KAA6118129.1"/>
    <property type="molecule type" value="Genomic_DNA"/>
</dbReference>
<dbReference type="AlphaFoldDB" id="A0AB34CGW9"/>
<evidence type="ECO:0000313" key="3">
    <source>
        <dbReference type="Proteomes" id="UP000324255"/>
    </source>
</evidence>
<feature type="compositionally biased region" description="Gly residues" evidence="1">
    <location>
        <begin position="223"/>
        <end position="234"/>
    </location>
</feature>
<accession>A0AB34CGW9</accession>
<keyword evidence="3" id="KW-1185">Reference proteome</keyword>
<name>A0AB34CGW9_9GAMM</name>
<proteinExistence type="predicted"/>
<evidence type="ECO:0000313" key="2">
    <source>
        <dbReference type="EMBL" id="KAA6118129.1"/>
    </source>
</evidence>
<protein>
    <recommendedName>
        <fullName evidence="4">Phage protein</fullName>
    </recommendedName>
</protein>
<gene>
    <name evidence="2" type="ORF">F3I20_23270</name>
</gene>
<reference evidence="2 3" key="1">
    <citation type="submission" date="2019-09" db="EMBL/GenBank/DDBJ databases">
        <title>Genomic diversity of phyloplane-associated Pantoea species in Pakistan cotton crop.</title>
        <authorList>
            <person name="Tufail M.R."/>
            <person name="Cook D.R."/>
        </authorList>
    </citation>
    <scope>NUCLEOTIDE SEQUENCE [LARGE SCALE GENOMIC DNA]</scope>
    <source>
        <strain evidence="2 3">B_8</strain>
    </source>
</reference>
<dbReference type="Proteomes" id="UP000324255">
    <property type="component" value="Unassembled WGS sequence"/>
</dbReference>
<dbReference type="RefSeq" id="WP_150038805.1">
    <property type="nucleotide sequence ID" value="NZ_VWVM01000036.1"/>
</dbReference>
<evidence type="ECO:0000256" key="1">
    <source>
        <dbReference type="SAM" id="MobiDB-lite"/>
    </source>
</evidence>
<organism evidence="2 3">
    <name type="scientific">Candidatus Pantoea gossypiicola</name>
    <dbReference type="NCBI Taxonomy" id="2608008"/>
    <lineage>
        <taxon>Bacteria</taxon>
        <taxon>Pseudomonadati</taxon>
        <taxon>Pseudomonadota</taxon>
        <taxon>Gammaproteobacteria</taxon>
        <taxon>Enterobacterales</taxon>
        <taxon>Erwiniaceae</taxon>
        <taxon>Pantoea</taxon>
    </lineage>
</organism>